<dbReference type="Pfam" id="PF13649">
    <property type="entry name" value="Methyltransf_25"/>
    <property type="match status" value="1"/>
</dbReference>
<dbReference type="Proteomes" id="UP000013968">
    <property type="component" value="Chromosome"/>
</dbReference>
<protein>
    <submittedName>
        <fullName evidence="2">Methyltransferase</fullName>
    </submittedName>
</protein>
<proteinExistence type="predicted"/>
<dbReference type="EMBL" id="CP003410">
    <property type="protein sequence ID" value="AGM07903.1"/>
    <property type="molecule type" value="Genomic_DNA"/>
</dbReference>
<dbReference type="InterPro" id="IPR029063">
    <property type="entry name" value="SAM-dependent_MTases_sf"/>
</dbReference>
<name>R4TBV8_9PSEU</name>
<organism evidence="2 3">
    <name type="scientific">Amycolatopsis keratiniphila</name>
    <dbReference type="NCBI Taxonomy" id="129921"/>
    <lineage>
        <taxon>Bacteria</taxon>
        <taxon>Bacillati</taxon>
        <taxon>Actinomycetota</taxon>
        <taxon>Actinomycetes</taxon>
        <taxon>Pseudonocardiales</taxon>
        <taxon>Pseudonocardiaceae</taxon>
        <taxon>Amycolatopsis</taxon>
        <taxon>Amycolatopsis japonica group</taxon>
    </lineage>
</organism>
<dbReference type="GO" id="GO:0008168">
    <property type="term" value="F:methyltransferase activity"/>
    <property type="evidence" value="ECO:0007669"/>
    <property type="project" value="UniProtKB-KW"/>
</dbReference>
<dbReference type="AlphaFoldDB" id="R4TBV8"/>
<dbReference type="CDD" id="cd02440">
    <property type="entry name" value="AdoMet_MTases"/>
    <property type="match status" value="1"/>
</dbReference>
<accession>R4TBV8</accession>
<keyword evidence="2" id="KW-0489">Methyltransferase</keyword>
<dbReference type="GO" id="GO:0032259">
    <property type="term" value="P:methylation"/>
    <property type="evidence" value="ECO:0007669"/>
    <property type="project" value="UniProtKB-KW"/>
</dbReference>
<evidence type="ECO:0000313" key="2">
    <source>
        <dbReference type="EMBL" id="AGM07903.1"/>
    </source>
</evidence>
<sequence>MAASLVGVDNSAPMLQVFRRKGVPGNVTLVEADFRDPLPFRMSFDVAYSALGSFAYCATKEELVAALAGVADRVSPGSPLCFEYYSAETYRMLLRSGGFTISSSSGNPVSIELAQPSGGDVMTMRTTTSTEAGAVTLDENVLLLGPDELADGLRRAGWELSESHIQRGHPFDWFMARKKQ</sequence>
<keyword evidence="3" id="KW-1185">Reference proteome</keyword>
<evidence type="ECO:0000259" key="1">
    <source>
        <dbReference type="Pfam" id="PF13649"/>
    </source>
</evidence>
<keyword evidence="2" id="KW-0808">Transferase</keyword>
<dbReference type="Gene3D" id="3.40.50.150">
    <property type="entry name" value="Vaccinia Virus protein VP39"/>
    <property type="match status" value="1"/>
</dbReference>
<dbReference type="SUPFAM" id="SSF53335">
    <property type="entry name" value="S-adenosyl-L-methionine-dependent methyltransferases"/>
    <property type="match status" value="1"/>
</dbReference>
<evidence type="ECO:0000313" key="3">
    <source>
        <dbReference type="Proteomes" id="UP000013968"/>
    </source>
</evidence>
<reference evidence="2 3" key="1">
    <citation type="journal article" date="2013" name="BMC Genomics">
        <title>ContigScape: a Cytoscape plugin facilitating microbial genome gap closing.</title>
        <authorList>
            <person name="Tang B."/>
            <person name="Wang Q."/>
            <person name="Yang M."/>
            <person name="Xie F."/>
            <person name="Zhu Y."/>
            <person name="Zhuo Y."/>
            <person name="Wang S."/>
            <person name="Gao H."/>
            <person name="Ding X."/>
            <person name="Zhang L."/>
            <person name="Zhao G."/>
            <person name="Zheng H."/>
        </authorList>
    </citation>
    <scope>NUCLEOTIDE SEQUENCE [LARGE SCALE GENOMIC DNA]</scope>
    <source>
        <strain evidence="2 3">HCCB10007</strain>
    </source>
</reference>
<dbReference type="InterPro" id="IPR041698">
    <property type="entry name" value="Methyltransf_25"/>
</dbReference>
<feature type="domain" description="Methyltransferase" evidence="1">
    <location>
        <begin position="3"/>
        <end position="77"/>
    </location>
</feature>
<dbReference type="PATRIC" id="fig|1156913.3.peg.5417"/>
<gene>
    <name evidence="2" type="ORF">AORI_5320</name>
</gene>
<dbReference type="HOGENOM" id="CLU_1493223_0_0_11"/>
<dbReference type="KEGG" id="aoi:AORI_5320"/>